<keyword evidence="1" id="KW-0229">DNA integration</keyword>
<dbReference type="OrthoDB" id="9766545at2"/>
<feature type="domain" description="Core-binding (CB)" evidence="6">
    <location>
        <begin position="1"/>
        <end position="78"/>
    </location>
</feature>
<dbReference type="GO" id="GO:0006310">
    <property type="term" value="P:DNA recombination"/>
    <property type="evidence" value="ECO:0007669"/>
    <property type="project" value="UniProtKB-KW"/>
</dbReference>
<evidence type="ECO:0000256" key="2">
    <source>
        <dbReference type="ARBA" id="ARBA00023125"/>
    </source>
</evidence>
<dbReference type="InterPro" id="IPR050090">
    <property type="entry name" value="Tyrosine_recombinase_XerCD"/>
</dbReference>
<evidence type="ECO:0000313" key="7">
    <source>
        <dbReference type="EMBL" id="RDV10251.1"/>
    </source>
</evidence>
<organism evidence="7 8">
    <name type="scientific">Pontibacter diazotrophicus</name>
    <dbReference type="NCBI Taxonomy" id="1400979"/>
    <lineage>
        <taxon>Bacteria</taxon>
        <taxon>Pseudomonadati</taxon>
        <taxon>Bacteroidota</taxon>
        <taxon>Cytophagia</taxon>
        <taxon>Cytophagales</taxon>
        <taxon>Hymenobacteraceae</taxon>
        <taxon>Pontibacter</taxon>
    </lineage>
</organism>
<evidence type="ECO:0000256" key="1">
    <source>
        <dbReference type="ARBA" id="ARBA00022908"/>
    </source>
</evidence>
<name>A0A3D8KYW1_9BACT</name>
<dbReference type="PANTHER" id="PTHR30349">
    <property type="entry name" value="PHAGE INTEGRASE-RELATED"/>
    <property type="match status" value="1"/>
</dbReference>
<evidence type="ECO:0000313" key="8">
    <source>
        <dbReference type="Proteomes" id="UP000256708"/>
    </source>
</evidence>
<sequence>MSLSLELQRYLKVRRNLGYDLSTSERVLKQFVSFLEARNETHVTSALFLQWKQVFGKASQSTWARRLGMVRLFALWLHGLDPCHEIPPQSLIPSRYRRKQPYIYTDEEIRRIVEAAGLLPSKNGFRAITYPAFFGLVSVTGLRISEAVSLNVKDVDLQNGVIALCQGKNGKSRLLPVTACTSTYLKEYSRKRDRLLGHTPEPFFVSDEGTRLTDCSVRYNFAAVCQMIGLRARQRFHKHGVGPRIHDLRHTFAVKVMLNWYREGKNVDEEMLKLITYMGHQALSHTYWYIEAVPELLALASQRAENHMAKEVRS</sequence>
<keyword evidence="3" id="KW-0233">DNA recombination</keyword>
<dbReference type="SUPFAM" id="SSF56349">
    <property type="entry name" value="DNA breaking-rejoining enzymes"/>
    <property type="match status" value="1"/>
</dbReference>
<dbReference type="PROSITE" id="PS51900">
    <property type="entry name" value="CB"/>
    <property type="match status" value="1"/>
</dbReference>
<dbReference type="GO" id="GO:0003677">
    <property type="term" value="F:DNA binding"/>
    <property type="evidence" value="ECO:0007669"/>
    <property type="project" value="UniProtKB-UniRule"/>
</dbReference>
<dbReference type="InterPro" id="IPR011010">
    <property type="entry name" value="DNA_brk_join_enz"/>
</dbReference>
<keyword evidence="2 4" id="KW-0238">DNA-binding</keyword>
<dbReference type="InterPro" id="IPR002104">
    <property type="entry name" value="Integrase_catalytic"/>
</dbReference>
<dbReference type="GO" id="GO:0015074">
    <property type="term" value="P:DNA integration"/>
    <property type="evidence" value="ECO:0007669"/>
    <property type="project" value="UniProtKB-KW"/>
</dbReference>
<comment type="caution">
    <text evidence="7">The sequence shown here is derived from an EMBL/GenBank/DDBJ whole genome shotgun (WGS) entry which is preliminary data.</text>
</comment>
<gene>
    <name evidence="7" type="ORF">DXT99_26655</name>
</gene>
<dbReference type="Pfam" id="PF00589">
    <property type="entry name" value="Phage_integrase"/>
    <property type="match status" value="1"/>
</dbReference>
<dbReference type="Gene3D" id="1.10.443.10">
    <property type="entry name" value="Intergrase catalytic core"/>
    <property type="match status" value="1"/>
</dbReference>
<dbReference type="Proteomes" id="UP000256708">
    <property type="component" value="Unassembled WGS sequence"/>
</dbReference>
<evidence type="ECO:0000256" key="3">
    <source>
        <dbReference type="ARBA" id="ARBA00023172"/>
    </source>
</evidence>
<feature type="domain" description="Tyr recombinase" evidence="5">
    <location>
        <begin position="99"/>
        <end position="302"/>
    </location>
</feature>
<dbReference type="InterPro" id="IPR044068">
    <property type="entry name" value="CB"/>
</dbReference>
<dbReference type="PROSITE" id="PS51898">
    <property type="entry name" value="TYR_RECOMBINASE"/>
    <property type="match status" value="1"/>
</dbReference>
<evidence type="ECO:0000259" key="5">
    <source>
        <dbReference type="PROSITE" id="PS51898"/>
    </source>
</evidence>
<evidence type="ECO:0000256" key="4">
    <source>
        <dbReference type="PROSITE-ProRule" id="PRU01248"/>
    </source>
</evidence>
<dbReference type="EMBL" id="QRGR01000070">
    <property type="protein sequence ID" value="RDV10251.1"/>
    <property type="molecule type" value="Genomic_DNA"/>
</dbReference>
<dbReference type="PANTHER" id="PTHR30349:SF64">
    <property type="entry name" value="PROPHAGE INTEGRASE INTD-RELATED"/>
    <property type="match status" value="1"/>
</dbReference>
<accession>A0A3D8KYW1</accession>
<reference evidence="8" key="1">
    <citation type="submission" date="2018-08" db="EMBL/GenBank/DDBJ databases">
        <authorList>
            <person name="Liu Z.-W."/>
            <person name="Du Z.-J."/>
        </authorList>
    </citation>
    <scope>NUCLEOTIDE SEQUENCE [LARGE SCALE GENOMIC DNA]</scope>
    <source>
        <strain evidence="8">H4X</strain>
    </source>
</reference>
<keyword evidence="8" id="KW-1185">Reference proteome</keyword>
<dbReference type="InterPro" id="IPR013762">
    <property type="entry name" value="Integrase-like_cat_sf"/>
</dbReference>
<proteinExistence type="predicted"/>
<evidence type="ECO:0000259" key="6">
    <source>
        <dbReference type="PROSITE" id="PS51900"/>
    </source>
</evidence>
<protein>
    <submittedName>
        <fullName evidence="7">Integrase</fullName>
    </submittedName>
</protein>
<dbReference type="AlphaFoldDB" id="A0A3D8KYW1"/>
<dbReference type="RefSeq" id="WP_115568638.1">
    <property type="nucleotide sequence ID" value="NZ_QRGR01000070.1"/>
</dbReference>